<keyword evidence="2" id="KW-1185">Reference proteome</keyword>
<dbReference type="EMBL" id="FOHS01000004">
    <property type="protein sequence ID" value="SET90626.1"/>
    <property type="molecule type" value="Genomic_DNA"/>
</dbReference>
<dbReference type="PROSITE" id="PS51257">
    <property type="entry name" value="PROKAR_LIPOPROTEIN"/>
    <property type="match status" value="1"/>
</dbReference>
<dbReference type="OrthoDB" id="672279at2"/>
<name>A0A1I0I240_9BACT</name>
<reference evidence="2" key="1">
    <citation type="submission" date="2016-10" db="EMBL/GenBank/DDBJ databases">
        <authorList>
            <person name="Varghese N."/>
            <person name="Submissions S."/>
        </authorList>
    </citation>
    <scope>NUCLEOTIDE SEQUENCE [LARGE SCALE GENOMIC DNA]</scope>
    <source>
        <strain evidence="2">DSM 15310</strain>
    </source>
</reference>
<dbReference type="STRING" id="82805.SAMN04487998_3096"/>
<protein>
    <submittedName>
        <fullName evidence="1">Uncharacterized protein</fullName>
    </submittedName>
</protein>
<proteinExistence type="predicted"/>
<gene>
    <name evidence="1" type="ORF">SAMN04487998_3096</name>
</gene>
<dbReference type="RefSeq" id="WP_092773149.1">
    <property type="nucleotide sequence ID" value="NZ_FOHS01000004.1"/>
</dbReference>
<evidence type="ECO:0000313" key="1">
    <source>
        <dbReference type="EMBL" id="SET90626.1"/>
    </source>
</evidence>
<organism evidence="1 2">
    <name type="scientific">Hymenobacter actinosclerus</name>
    <dbReference type="NCBI Taxonomy" id="82805"/>
    <lineage>
        <taxon>Bacteria</taxon>
        <taxon>Pseudomonadati</taxon>
        <taxon>Bacteroidota</taxon>
        <taxon>Cytophagia</taxon>
        <taxon>Cytophagales</taxon>
        <taxon>Hymenobacteraceae</taxon>
        <taxon>Hymenobacter</taxon>
    </lineage>
</organism>
<dbReference type="Proteomes" id="UP000198697">
    <property type="component" value="Unassembled WGS sequence"/>
</dbReference>
<evidence type="ECO:0000313" key="2">
    <source>
        <dbReference type="Proteomes" id="UP000198697"/>
    </source>
</evidence>
<dbReference type="AlphaFoldDB" id="A0A1I0I240"/>
<accession>A0A1I0I240</accession>
<sequence length="178" mass="19538">MKKLLFLAPLLVALSLLGSCKKILDLLEFNVEDSQTVVVPKTLPLGSLLPLPPVQVSSSSKTTYANNGTSADYVQDVTLDRLTLTITNPTTQNFNFLKRIEVYISTDPNGNDLFLLASLDNVPTGVNSISLKPANQKLDVFLSKDSYTLTTKVLLNSLLAQDVTIRADERFKVKARKP</sequence>